<evidence type="ECO:0000313" key="2">
    <source>
        <dbReference type="EMBL" id="KAH9840163.1"/>
    </source>
</evidence>
<sequence>MGEQGEDVKPKLNVTIEYEGQTCTVKVKAVTPFAKVFGAAEKRFQKEPGTLKYLFEGQRVLPEMTPAELGMEDGDTIDAHLEQLGGGYYHCPRPSA</sequence>
<reference evidence="2 3" key="1">
    <citation type="journal article" date="2021" name="Environ. Microbiol.">
        <title>Gene family expansions and transcriptome signatures uncover fungal adaptations to wood decay.</title>
        <authorList>
            <person name="Hage H."/>
            <person name="Miyauchi S."/>
            <person name="Viragh M."/>
            <person name="Drula E."/>
            <person name="Min B."/>
            <person name="Chaduli D."/>
            <person name="Navarro D."/>
            <person name="Favel A."/>
            <person name="Norest M."/>
            <person name="Lesage-Meessen L."/>
            <person name="Balint B."/>
            <person name="Merenyi Z."/>
            <person name="de Eugenio L."/>
            <person name="Morin E."/>
            <person name="Martinez A.T."/>
            <person name="Baldrian P."/>
            <person name="Stursova M."/>
            <person name="Martinez M.J."/>
            <person name="Novotny C."/>
            <person name="Magnuson J.K."/>
            <person name="Spatafora J.W."/>
            <person name="Maurice S."/>
            <person name="Pangilinan J."/>
            <person name="Andreopoulos W."/>
            <person name="LaButti K."/>
            <person name="Hundley H."/>
            <person name="Na H."/>
            <person name="Kuo A."/>
            <person name="Barry K."/>
            <person name="Lipzen A."/>
            <person name="Henrissat B."/>
            <person name="Riley R."/>
            <person name="Ahrendt S."/>
            <person name="Nagy L.G."/>
            <person name="Grigoriev I.V."/>
            <person name="Martin F."/>
            <person name="Rosso M.N."/>
        </authorList>
    </citation>
    <scope>NUCLEOTIDE SEQUENCE [LARGE SCALE GENOMIC DNA]</scope>
    <source>
        <strain evidence="2 3">CIRM-BRFM 1785</strain>
    </source>
</reference>
<proteinExistence type="predicted"/>
<dbReference type="CDD" id="cd01763">
    <property type="entry name" value="Ubl_SUMO_like"/>
    <property type="match status" value="1"/>
</dbReference>
<accession>A0ABQ8KPS7</accession>
<dbReference type="PANTHER" id="PTHR10562">
    <property type="entry name" value="SMALL UBIQUITIN-RELATED MODIFIER"/>
    <property type="match status" value="1"/>
</dbReference>
<protein>
    <submittedName>
        <fullName evidence="2">Ubiquitin-like protein</fullName>
    </submittedName>
</protein>
<comment type="caution">
    <text evidence="2">The sequence shown here is derived from an EMBL/GenBank/DDBJ whole genome shotgun (WGS) entry which is preliminary data.</text>
</comment>
<dbReference type="RefSeq" id="XP_047781813.1">
    <property type="nucleotide sequence ID" value="XM_047923051.1"/>
</dbReference>
<evidence type="ECO:0000313" key="3">
    <source>
        <dbReference type="Proteomes" id="UP000814176"/>
    </source>
</evidence>
<keyword evidence="3" id="KW-1185">Reference proteome</keyword>
<organism evidence="2 3">
    <name type="scientific">Rhodofomes roseus</name>
    <dbReference type="NCBI Taxonomy" id="34475"/>
    <lineage>
        <taxon>Eukaryota</taxon>
        <taxon>Fungi</taxon>
        <taxon>Dikarya</taxon>
        <taxon>Basidiomycota</taxon>
        <taxon>Agaricomycotina</taxon>
        <taxon>Agaricomycetes</taxon>
        <taxon>Polyporales</taxon>
        <taxon>Rhodofomes</taxon>
    </lineage>
</organism>
<feature type="domain" description="Ubiquitin-like" evidence="1">
    <location>
        <begin position="12"/>
        <end position="86"/>
    </location>
</feature>
<dbReference type="Proteomes" id="UP000814176">
    <property type="component" value="Unassembled WGS sequence"/>
</dbReference>
<dbReference type="SUPFAM" id="SSF54236">
    <property type="entry name" value="Ubiquitin-like"/>
    <property type="match status" value="1"/>
</dbReference>
<gene>
    <name evidence="2" type="ORF">C8Q71DRAFT_746083</name>
</gene>
<dbReference type="PROSITE" id="PS50053">
    <property type="entry name" value="UBIQUITIN_2"/>
    <property type="match status" value="1"/>
</dbReference>
<dbReference type="GeneID" id="72003783"/>
<dbReference type="Pfam" id="PF11976">
    <property type="entry name" value="Rad60-SLD"/>
    <property type="match status" value="1"/>
</dbReference>
<dbReference type="EMBL" id="JADCUA010000005">
    <property type="protein sequence ID" value="KAH9840163.1"/>
    <property type="molecule type" value="Genomic_DNA"/>
</dbReference>
<dbReference type="InterPro" id="IPR029071">
    <property type="entry name" value="Ubiquitin-like_domsf"/>
</dbReference>
<name>A0ABQ8KPS7_9APHY</name>
<evidence type="ECO:0000259" key="1">
    <source>
        <dbReference type="PROSITE" id="PS50053"/>
    </source>
</evidence>
<dbReference type="InterPro" id="IPR022617">
    <property type="entry name" value="Rad60/SUMO-like_dom"/>
</dbReference>
<dbReference type="InterPro" id="IPR000626">
    <property type="entry name" value="Ubiquitin-like_dom"/>
</dbReference>
<dbReference type="Gene3D" id="3.10.20.90">
    <property type="entry name" value="Phosphatidylinositol 3-kinase Catalytic Subunit, Chain A, domain 1"/>
    <property type="match status" value="1"/>
</dbReference>